<feature type="transmembrane region" description="Helical" evidence="9">
    <location>
        <begin position="127"/>
        <end position="146"/>
    </location>
</feature>
<evidence type="ECO:0000313" key="12">
    <source>
        <dbReference type="EMBL" id="KAH0571391.1"/>
    </source>
</evidence>
<keyword evidence="8 9" id="KW-0472">Membrane</keyword>
<dbReference type="GO" id="GO:0005290">
    <property type="term" value="F:L-histidine transmembrane transporter activity"/>
    <property type="evidence" value="ECO:0007669"/>
    <property type="project" value="TreeGrafter"/>
</dbReference>
<feature type="transmembrane region" description="Helical" evidence="9">
    <location>
        <begin position="48"/>
        <end position="71"/>
    </location>
</feature>
<dbReference type="Pfam" id="PF01490">
    <property type="entry name" value="Aa_trans"/>
    <property type="match status" value="1"/>
</dbReference>
<dbReference type="AlphaFoldDB" id="V6LPC7"/>
<feature type="transmembrane region" description="Helical" evidence="9">
    <location>
        <begin position="228"/>
        <end position="253"/>
    </location>
</feature>
<dbReference type="OrthoDB" id="438545at2759"/>
<dbReference type="GO" id="GO:0015194">
    <property type="term" value="F:L-serine transmembrane transporter activity"/>
    <property type="evidence" value="ECO:0007669"/>
    <property type="project" value="TreeGrafter"/>
</dbReference>
<evidence type="ECO:0000256" key="5">
    <source>
        <dbReference type="ARBA" id="ARBA00022692"/>
    </source>
</evidence>
<gene>
    <name evidence="11" type="ORF">SS50377_13337</name>
    <name evidence="12" type="ORF">SS50377_27692</name>
</gene>
<dbReference type="InterPro" id="IPR013057">
    <property type="entry name" value="AA_transpt_TM"/>
</dbReference>
<evidence type="ECO:0000256" key="4">
    <source>
        <dbReference type="ARBA" id="ARBA00022554"/>
    </source>
</evidence>
<dbReference type="GO" id="GO:0005774">
    <property type="term" value="C:vacuolar membrane"/>
    <property type="evidence" value="ECO:0007669"/>
    <property type="project" value="UniProtKB-SubCell"/>
</dbReference>
<dbReference type="GO" id="GO:0015189">
    <property type="term" value="F:L-lysine transmembrane transporter activity"/>
    <property type="evidence" value="ECO:0007669"/>
    <property type="project" value="TreeGrafter"/>
</dbReference>
<dbReference type="VEuPathDB" id="GiardiaDB:SS50377_27692"/>
<feature type="transmembrane region" description="Helical" evidence="9">
    <location>
        <begin position="92"/>
        <end position="115"/>
    </location>
</feature>
<reference evidence="12" key="2">
    <citation type="submission" date="2020-12" db="EMBL/GenBank/DDBJ databases">
        <title>New Spironucleus salmonicida genome in near-complete chromosomes.</title>
        <authorList>
            <person name="Xu F."/>
            <person name="Kurt Z."/>
            <person name="Jimenez-Gonzalez A."/>
            <person name="Astvaldsson A."/>
            <person name="Andersson J.O."/>
            <person name="Svard S.G."/>
        </authorList>
    </citation>
    <scope>NUCLEOTIDE SEQUENCE</scope>
    <source>
        <strain evidence="12">ATCC 50377</strain>
    </source>
</reference>
<feature type="domain" description="Amino acid transporter transmembrane" evidence="10">
    <location>
        <begin position="16"/>
        <end position="396"/>
    </location>
</feature>
<sequence>MPKSNYKKISETKSDGSTLASTVINMINSVIGTGSLTLSYGISQAGLSVGTIFFILSAFTSHQTFQYLAYVGQQTGIYVYKDIAHHLFKKKWIAVVMSIIVIFYVCGSLAAYNVAIADNMFWFDNKFYSYALLVAIEAVLIGPIACCKSLDVLKYNGYVTLITATYVSLIVVIFFFTNNITPPPPCTQNCFKSSSFATLPLFLVSFCGHFSTSYIYKEMQNRSLPRFDIAIAGTAIILIFLNALNMYFGYFTFTETVSSDLLKTIAIHSKSSNLLKSANIAQIILLIAHYPATAFGARKNLESLIFKQAAPLWGTVTIVYLLMTLLTILTFFVDEIAQILDFTGSLAGSFVILIFPSAMCLVVNKNLKVRWVDQIIPMACLVYGFVVLIFGFVGSVIQWV</sequence>
<comment type="similarity">
    <text evidence="2">Belongs to the amino acid/polyamine transporter 2 family.</text>
</comment>
<dbReference type="GO" id="GO:0005302">
    <property type="term" value="F:L-tyrosine transmembrane transporter activity"/>
    <property type="evidence" value="ECO:0007669"/>
    <property type="project" value="TreeGrafter"/>
</dbReference>
<feature type="transmembrane region" description="Helical" evidence="9">
    <location>
        <begin position="196"/>
        <end position="216"/>
    </location>
</feature>
<reference evidence="11 12" key="1">
    <citation type="journal article" date="2014" name="PLoS Genet.">
        <title>The Genome of Spironucleus salmonicida Highlights a Fish Pathogen Adapted to Fluctuating Environments.</title>
        <authorList>
            <person name="Xu F."/>
            <person name="Jerlstrom-Hultqvist J."/>
            <person name="Einarsson E."/>
            <person name="Astvaldsson A."/>
            <person name="Svard S.G."/>
            <person name="Andersson J.O."/>
        </authorList>
    </citation>
    <scope>NUCLEOTIDE SEQUENCE</scope>
    <source>
        <strain evidence="12">ATCC 50377</strain>
    </source>
</reference>
<keyword evidence="4" id="KW-0926">Vacuole</keyword>
<evidence type="ECO:0000313" key="13">
    <source>
        <dbReference type="Proteomes" id="UP000018208"/>
    </source>
</evidence>
<proteinExistence type="inferred from homology"/>
<evidence type="ECO:0000256" key="6">
    <source>
        <dbReference type="ARBA" id="ARBA00022970"/>
    </source>
</evidence>
<dbReference type="Proteomes" id="UP000018208">
    <property type="component" value="Unassembled WGS sequence"/>
</dbReference>
<evidence type="ECO:0000256" key="2">
    <source>
        <dbReference type="ARBA" id="ARBA00008066"/>
    </source>
</evidence>
<feature type="transmembrane region" description="Helical" evidence="9">
    <location>
        <begin position="280"/>
        <end position="297"/>
    </location>
</feature>
<feature type="transmembrane region" description="Helical" evidence="9">
    <location>
        <begin position="158"/>
        <end position="176"/>
    </location>
</feature>
<dbReference type="GO" id="GO:0005313">
    <property type="term" value="F:L-glutamate transmembrane transporter activity"/>
    <property type="evidence" value="ECO:0007669"/>
    <property type="project" value="TreeGrafter"/>
</dbReference>
<dbReference type="PANTHER" id="PTHR22950">
    <property type="entry name" value="AMINO ACID TRANSPORTER"/>
    <property type="match status" value="1"/>
</dbReference>
<evidence type="ECO:0000259" key="10">
    <source>
        <dbReference type="Pfam" id="PF01490"/>
    </source>
</evidence>
<keyword evidence="6" id="KW-0029">Amino-acid transport</keyword>
<evidence type="ECO:0000256" key="9">
    <source>
        <dbReference type="SAM" id="Phobius"/>
    </source>
</evidence>
<protein>
    <submittedName>
        <fullName evidence="11 12">Amino acid transporter</fullName>
    </submittedName>
</protein>
<dbReference type="EMBL" id="AUWU02000007">
    <property type="protein sequence ID" value="KAH0571391.1"/>
    <property type="molecule type" value="Genomic_DNA"/>
</dbReference>
<evidence type="ECO:0000256" key="3">
    <source>
        <dbReference type="ARBA" id="ARBA00022448"/>
    </source>
</evidence>
<organism evidence="11">
    <name type="scientific">Spironucleus salmonicida</name>
    <dbReference type="NCBI Taxonomy" id="348837"/>
    <lineage>
        <taxon>Eukaryota</taxon>
        <taxon>Metamonada</taxon>
        <taxon>Diplomonadida</taxon>
        <taxon>Hexamitidae</taxon>
        <taxon>Hexamitinae</taxon>
        <taxon>Spironucleus</taxon>
    </lineage>
</organism>
<evidence type="ECO:0000313" key="11">
    <source>
        <dbReference type="EMBL" id="EST46532.1"/>
    </source>
</evidence>
<name>V6LPC7_9EUKA</name>
<feature type="transmembrane region" description="Helical" evidence="9">
    <location>
        <begin position="375"/>
        <end position="397"/>
    </location>
</feature>
<dbReference type="EMBL" id="KI546073">
    <property type="protein sequence ID" value="EST46532.1"/>
    <property type="molecule type" value="Genomic_DNA"/>
</dbReference>
<dbReference type="GO" id="GO:0061459">
    <property type="term" value="F:L-arginine transmembrane transporter activity"/>
    <property type="evidence" value="ECO:0007669"/>
    <property type="project" value="TreeGrafter"/>
</dbReference>
<dbReference type="PANTHER" id="PTHR22950:SF678">
    <property type="entry name" value="VACUOLAR AMINO ACID TRANSPORTER 5-RELATED"/>
    <property type="match status" value="1"/>
</dbReference>
<feature type="transmembrane region" description="Helical" evidence="9">
    <location>
        <begin position="309"/>
        <end position="333"/>
    </location>
</feature>
<evidence type="ECO:0000256" key="7">
    <source>
        <dbReference type="ARBA" id="ARBA00022989"/>
    </source>
</evidence>
<accession>V6LPC7</accession>
<comment type="subcellular location">
    <subcellularLocation>
        <location evidence="1">Vacuole membrane</location>
        <topology evidence="1">Multi-pass membrane protein</topology>
    </subcellularLocation>
</comment>
<keyword evidence="3" id="KW-0813">Transport</keyword>
<evidence type="ECO:0000256" key="1">
    <source>
        <dbReference type="ARBA" id="ARBA00004128"/>
    </source>
</evidence>
<keyword evidence="7 9" id="KW-1133">Transmembrane helix</keyword>
<evidence type="ECO:0000256" key="8">
    <source>
        <dbReference type="ARBA" id="ARBA00023136"/>
    </source>
</evidence>
<feature type="transmembrane region" description="Helical" evidence="9">
    <location>
        <begin position="20"/>
        <end position="42"/>
    </location>
</feature>
<feature type="transmembrane region" description="Helical" evidence="9">
    <location>
        <begin position="339"/>
        <end position="363"/>
    </location>
</feature>
<keyword evidence="5 9" id="KW-0812">Transmembrane</keyword>
<keyword evidence="13" id="KW-1185">Reference proteome</keyword>